<dbReference type="EMBL" id="CP060138">
    <property type="protein sequence ID" value="QQV75051.1"/>
    <property type="molecule type" value="Genomic_DNA"/>
</dbReference>
<organism evidence="2 3">
    <name type="scientific">Rickettsia tillamookensis</name>
    <dbReference type="NCBI Taxonomy" id="2761623"/>
    <lineage>
        <taxon>Bacteria</taxon>
        <taxon>Pseudomonadati</taxon>
        <taxon>Pseudomonadota</taxon>
        <taxon>Alphaproteobacteria</taxon>
        <taxon>Rickettsiales</taxon>
        <taxon>Rickettsiaceae</taxon>
        <taxon>Rickettsieae</taxon>
        <taxon>Rickettsia</taxon>
        <taxon>spotted fever group</taxon>
    </lineage>
</organism>
<gene>
    <name evidence="2" type="ORF">H6P87_00596</name>
</gene>
<dbReference type="InterPro" id="IPR023387">
    <property type="entry name" value="DUF1653-like_dom"/>
</dbReference>
<dbReference type="Pfam" id="PF07866">
    <property type="entry name" value="DUF1653"/>
    <property type="match status" value="1"/>
</dbReference>
<sequence>MKIGVYKHYKGKLYQVIDIAKHTETLEELVVYKALYDDFQLWVRPFEMFNEMILLNGKNIPRFEFISEK</sequence>
<evidence type="ECO:0000313" key="2">
    <source>
        <dbReference type="EMBL" id="QQV75051.1"/>
    </source>
</evidence>
<keyword evidence="3" id="KW-1185">Reference proteome</keyword>
<reference evidence="2 3" key="1">
    <citation type="journal article" date="2021" name="Int. J. Syst. Evol. Microbiol.">
        <title>Characterization of a novel transitional group Rickettsia species (Rickettsia tillamookensis sp. nov.) from the western black-legged tick, Ixodes pacificus.</title>
        <authorList>
            <person name="Gauthier D.T."/>
            <person name="Karpathy S.E."/>
            <person name="Grizzard S.L."/>
            <person name="Batra D."/>
            <person name="Rowe L.A."/>
            <person name="Paddock C.D."/>
        </authorList>
    </citation>
    <scope>NUCLEOTIDE SEQUENCE [LARGE SCALE GENOMIC DNA]</scope>
    <source>
        <strain evidence="2 3">Tillamook 23</strain>
    </source>
</reference>
<name>A0A9E6MHF8_9RICK</name>
<accession>A0A9E6MHF8</accession>
<dbReference type="Gene3D" id="2.30.30.320">
    <property type="entry name" value="DUF1653-like domain"/>
    <property type="match status" value="1"/>
</dbReference>
<dbReference type="RefSeq" id="WP_202069987.1">
    <property type="nucleotide sequence ID" value="NZ_CP060138.2"/>
</dbReference>
<evidence type="ECO:0000259" key="1">
    <source>
        <dbReference type="Pfam" id="PF07866"/>
    </source>
</evidence>
<feature type="domain" description="DUF1653" evidence="1">
    <location>
        <begin position="4"/>
        <end position="64"/>
    </location>
</feature>
<proteinExistence type="predicted"/>
<protein>
    <recommendedName>
        <fullName evidence="1">DUF1653 domain-containing protein</fullName>
    </recommendedName>
</protein>
<dbReference type="Proteomes" id="UP000595296">
    <property type="component" value="Chromosome"/>
</dbReference>
<dbReference type="InterPro" id="IPR037135">
    <property type="entry name" value="DUF1653-like_dom_sf"/>
</dbReference>
<evidence type="ECO:0000313" key="3">
    <source>
        <dbReference type="Proteomes" id="UP000595296"/>
    </source>
</evidence>